<comment type="caution">
    <text evidence="9">The sequence shown here is derived from an EMBL/GenBank/DDBJ whole genome shotgun (WGS) entry which is preliminary data.</text>
</comment>
<dbReference type="InterPro" id="IPR001736">
    <property type="entry name" value="PLipase_D/transphosphatidylase"/>
</dbReference>
<comment type="subcellular location">
    <subcellularLocation>
        <location evidence="1">Cell membrane</location>
        <topology evidence="1">Multi-pass membrane protein</topology>
    </subcellularLocation>
</comment>
<evidence type="ECO:0000256" key="4">
    <source>
        <dbReference type="ARBA" id="ARBA00022989"/>
    </source>
</evidence>
<sequence>MDSPLALLALVSHFAFVLAGLLIYAVGTHARGQRRHPSAALAWVLTIALLPYVGLPLYLLLGTRKFARPSHILQHTMPALRPQEDGLQACAIATLDGMGLAPPATSRQVRFHADGQAAWDGLAILINSAREQLDISTFVLGNDALGQRVARLLSERAAAGVRVRLLLDSVGSWRTSVMLVRQLRAAGVQVHWFMPLLHNPLRGRVNLRNHRKLAIADGRRLWSGGRNLAAEYFNGEPRQKPWIDLSFTLAGALAAQAQDLFDSHWRYSRGPRVADDNPPTPAAQESPEQATPGYPDQTLTQMVPSGPDQAEDTFYGLLLTLLFRAERRVLAVTPYFVPDDSLLTALCLAARRGVQVELVVPARSNHRLADIARARALRDLVAAGGQVRLAPGMVHAKAVVVDDGVALTGSLNIDSRSLFLNFELMVAFYGSEDIEAVTQWIDGNFHDLPLHQPAPPSLLRDIAEGLVRWLGFQI</sequence>
<evidence type="ECO:0000256" key="1">
    <source>
        <dbReference type="ARBA" id="ARBA00004651"/>
    </source>
</evidence>
<dbReference type="SUPFAM" id="SSF56024">
    <property type="entry name" value="Phospholipase D/nuclease"/>
    <property type="match status" value="2"/>
</dbReference>
<dbReference type="InterPro" id="IPR025202">
    <property type="entry name" value="PLD-like_dom"/>
</dbReference>
<accession>A0ABW1U659</accession>
<evidence type="ECO:0000256" key="7">
    <source>
        <dbReference type="SAM" id="Phobius"/>
    </source>
</evidence>
<evidence type="ECO:0000256" key="2">
    <source>
        <dbReference type="ARBA" id="ARBA00022475"/>
    </source>
</evidence>
<evidence type="ECO:0000313" key="10">
    <source>
        <dbReference type="Proteomes" id="UP001596270"/>
    </source>
</evidence>
<dbReference type="PANTHER" id="PTHR21248">
    <property type="entry name" value="CARDIOLIPIN SYNTHASE"/>
    <property type="match status" value="1"/>
</dbReference>
<keyword evidence="5 7" id="KW-0472">Membrane</keyword>
<dbReference type="InterPro" id="IPR027379">
    <property type="entry name" value="CLS_N"/>
</dbReference>
<dbReference type="PANTHER" id="PTHR21248:SF22">
    <property type="entry name" value="PHOSPHOLIPASE D"/>
    <property type="match status" value="1"/>
</dbReference>
<dbReference type="RefSeq" id="WP_371438784.1">
    <property type="nucleotide sequence ID" value="NZ_JBHSRS010000084.1"/>
</dbReference>
<evidence type="ECO:0000256" key="3">
    <source>
        <dbReference type="ARBA" id="ARBA00022692"/>
    </source>
</evidence>
<feature type="transmembrane region" description="Helical" evidence="7">
    <location>
        <begin position="6"/>
        <end position="27"/>
    </location>
</feature>
<evidence type="ECO:0000256" key="5">
    <source>
        <dbReference type="ARBA" id="ARBA00023136"/>
    </source>
</evidence>
<organism evidence="9 10">
    <name type="scientific">Polaromonas aquatica</name>
    <dbReference type="NCBI Taxonomy" id="332657"/>
    <lineage>
        <taxon>Bacteria</taxon>
        <taxon>Pseudomonadati</taxon>
        <taxon>Pseudomonadota</taxon>
        <taxon>Betaproteobacteria</taxon>
        <taxon>Burkholderiales</taxon>
        <taxon>Comamonadaceae</taxon>
        <taxon>Polaromonas</taxon>
    </lineage>
</organism>
<gene>
    <name evidence="9" type="ORF">ACFQND_25155</name>
</gene>
<feature type="region of interest" description="Disordered" evidence="6">
    <location>
        <begin position="271"/>
        <end position="306"/>
    </location>
</feature>
<proteinExistence type="predicted"/>
<feature type="domain" description="PLD phosphodiesterase" evidence="8">
    <location>
        <begin position="205"/>
        <end position="232"/>
    </location>
</feature>
<dbReference type="Proteomes" id="UP001596270">
    <property type="component" value="Unassembled WGS sequence"/>
</dbReference>
<name>A0ABW1U659_9BURK</name>
<keyword evidence="10" id="KW-1185">Reference proteome</keyword>
<protein>
    <submittedName>
        <fullName evidence="9">Phospholipase D-like domain-containing protein</fullName>
    </submittedName>
</protein>
<evidence type="ECO:0000256" key="6">
    <source>
        <dbReference type="SAM" id="MobiDB-lite"/>
    </source>
</evidence>
<keyword evidence="3 7" id="KW-0812">Transmembrane</keyword>
<feature type="transmembrane region" description="Helical" evidence="7">
    <location>
        <begin position="39"/>
        <end position="61"/>
    </location>
</feature>
<dbReference type="EMBL" id="JBHSRS010000084">
    <property type="protein sequence ID" value="MFC6284527.1"/>
    <property type="molecule type" value="Genomic_DNA"/>
</dbReference>
<dbReference type="SMART" id="SM00155">
    <property type="entry name" value="PLDc"/>
    <property type="match status" value="2"/>
</dbReference>
<dbReference type="PROSITE" id="PS50035">
    <property type="entry name" value="PLD"/>
    <property type="match status" value="2"/>
</dbReference>
<dbReference type="Gene3D" id="3.30.870.10">
    <property type="entry name" value="Endonuclease Chain A"/>
    <property type="match status" value="2"/>
</dbReference>
<reference evidence="10" key="1">
    <citation type="journal article" date="2019" name="Int. J. Syst. Evol. Microbiol.">
        <title>The Global Catalogue of Microorganisms (GCM) 10K type strain sequencing project: providing services to taxonomists for standard genome sequencing and annotation.</title>
        <authorList>
            <consortium name="The Broad Institute Genomics Platform"/>
            <consortium name="The Broad Institute Genome Sequencing Center for Infectious Disease"/>
            <person name="Wu L."/>
            <person name="Ma J."/>
        </authorList>
    </citation>
    <scope>NUCLEOTIDE SEQUENCE [LARGE SCALE GENOMIC DNA]</scope>
    <source>
        <strain evidence="10">CCUG 39402</strain>
    </source>
</reference>
<evidence type="ECO:0000259" key="8">
    <source>
        <dbReference type="PROSITE" id="PS50035"/>
    </source>
</evidence>
<dbReference type="Pfam" id="PF13091">
    <property type="entry name" value="PLDc_2"/>
    <property type="match status" value="2"/>
</dbReference>
<keyword evidence="4 7" id="KW-1133">Transmembrane helix</keyword>
<feature type="domain" description="PLD phosphodiesterase" evidence="8">
    <location>
        <begin position="390"/>
        <end position="417"/>
    </location>
</feature>
<evidence type="ECO:0000313" key="9">
    <source>
        <dbReference type="EMBL" id="MFC6284527.1"/>
    </source>
</evidence>
<dbReference type="Pfam" id="PF13396">
    <property type="entry name" value="PLDc_N"/>
    <property type="match status" value="1"/>
</dbReference>
<keyword evidence="2" id="KW-1003">Cell membrane</keyword>